<gene>
    <name evidence="1" type="ORF">HNQ55_001603</name>
</gene>
<dbReference type="EMBL" id="JACHHU010000010">
    <property type="protein sequence ID" value="MBB6543096.1"/>
    <property type="molecule type" value="Genomic_DNA"/>
</dbReference>
<dbReference type="Proteomes" id="UP000537141">
    <property type="component" value="Unassembled WGS sequence"/>
</dbReference>
<sequence>MKTLYFNFDQEVEPHEVYTDYQSRLTDYKSIDEDNMFECLAE</sequence>
<name>A0A7X0NGW6_9GAMM</name>
<proteinExistence type="predicted"/>
<organism evidence="1 2">
    <name type="scientific">Thalassotalea piscium</name>
    <dbReference type="NCBI Taxonomy" id="1230533"/>
    <lineage>
        <taxon>Bacteria</taxon>
        <taxon>Pseudomonadati</taxon>
        <taxon>Pseudomonadota</taxon>
        <taxon>Gammaproteobacteria</taxon>
        <taxon>Alteromonadales</taxon>
        <taxon>Colwelliaceae</taxon>
        <taxon>Thalassotalea</taxon>
    </lineage>
</organism>
<reference evidence="1 2" key="1">
    <citation type="submission" date="2020-08" db="EMBL/GenBank/DDBJ databases">
        <title>Genomic Encyclopedia of Type Strains, Phase IV (KMG-IV): sequencing the most valuable type-strain genomes for metagenomic binning, comparative biology and taxonomic classification.</title>
        <authorList>
            <person name="Goeker M."/>
        </authorList>
    </citation>
    <scope>NUCLEOTIDE SEQUENCE [LARGE SCALE GENOMIC DNA]</scope>
    <source>
        <strain evidence="1 2">DSM 26287</strain>
    </source>
</reference>
<protein>
    <submittedName>
        <fullName evidence="1">Uncharacterized protein</fullName>
    </submittedName>
</protein>
<evidence type="ECO:0000313" key="2">
    <source>
        <dbReference type="Proteomes" id="UP000537141"/>
    </source>
</evidence>
<dbReference type="AlphaFoldDB" id="A0A7X0NGW6"/>
<evidence type="ECO:0000313" key="1">
    <source>
        <dbReference type="EMBL" id="MBB6543096.1"/>
    </source>
</evidence>
<keyword evidence="2" id="KW-1185">Reference proteome</keyword>
<comment type="caution">
    <text evidence="1">The sequence shown here is derived from an EMBL/GenBank/DDBJ whole genome shotgun (WGS) entry which is preliminary data.</text>
</comment>
<accession>A0A7X0NGW6</accession>